<dbReference type="InterPro" id="IPR052216">
    <property type="entry name" value="CRISPR_Csm3_endoribonuclease"/>
</dbReference>
<proteinExistence type="inferred from homology"/>
<evidence type="ECO:0000256" key="5">
    <source>
        <dbReference type="ARBA" id="ARBA00022801"/>
    </source>
</evidence>
<dbReference type="Pfam" id="PF03787">
    <property type="entry name" value="RAMPs"/>
    <property type="match status" value="1"/>
</dbReference>
<dbReference type="EMBL" id="JBJUVG010000001">
    <property type="protein sequence ID" value="MFM9412885.1"/>
    <property type="molecule type" value="Genomic_DNA"/>
</dbReference>
<organism evidence="10 11">
    <name type="scientific">Peptococcus simiae</name>
    <dbReference type="NCBI Taxonomy" id="1643805"/>
    <lineage>
        <taxon>Bacteria</taxon>
        <taxon>Bacillati</taxon>
        <taxon>Bacillota</taxon>
        <taxon>Clostridia</taxon>
        <taxon>Eubacteriales</taxon>
        <taxon>Peptococcaceae</taxon>
        <taxon>Peptococcus</taxon>
    </lineage>
</organism>
<keyword evidence="7" id="KW-0051">Antiviral defense</keyword>
<dbReference type="Proteomes" id="UP001631949">
    <property type="component" value="Unassembled WGS sequence"/>
</dbReference>
<evidence type="ECO:0000259" key="9">
    <source>
        <dbReference type="Pfam" id="PF03787"/>
    </source>
</evidence>
<comment type="similarity">
    <text evidence="1">Belongs to the CRISPR-associated Csm3 family.</text>
</comment>
<evidence type="ECO:0000256" key="2">
    <source>
        <dbReference type="ARBA" id="ARBA00022150"/>
    </source>
</evidence>
<evidence type="ECO:0000256" key="3">
    <source>
        <dbReference type="ARBA" id="ARBA00022722"/>
    </source>
</evidence>
<evidence type="ECO:0000313" key="11">
    <source>
        <dbReference type="Proteomes" id="UP001631949"/>
    </source>
</evidence>
<evidence type="ECO:0000256" key="1">
    <source>
        <dbReference type="ARBA" id="ARBA00006342"/>
    </source>
</evidence>
<evidence type="ECO:0000256" key="6">
    <source>
        <dbReference type="ARBA" id="ARBA00022884"/>
    </source>
</evidence>
<dbReference type="InterPro" id="IPR013412">
    <property type="entry name" value="CRISPR-assoc_RAMP_Csm3"/>
</dbReference>
<feature type="domain" description="CRISPR type III-associated protein" evidence="9">
    <location>
        <begin position="10"/>
        <end position="186"/>
    </location>
</feature>
<evidence type="ECO:0000256" key="7">
    <source>
        <dbReference type="ARBA" id="ARBA00023118"/>
    </source>
</evidence>
<dbReference type="NCBIfam" id="TIGR02582">
    <property type="entry name" value="cas7_TM1809"/>
    <property type="match status" value="1"/>
</dbReference>
<protein>
    <recommendedName>
        <fullName evidence="2">CRISPR system Cms endoribonuclease Csm3</fullName>
    </recommendedName>
    <alternativeName>
        <fullName evidence="8">CRISPR type III A-associated RAMP protein Csm3</fullName>
    </alternativeName>
</protein>
<sequence length="221" mass="23611">MYGKLIIEGELEALTGLHIGAGPSLGPTAADLPVVRDHQGRPYVPGSSLKGKWRTLLARALAQRWVVNDPGHDAEEVIRLFGAPAIEGQAARPGRLIVCDAPLLASPGDFLATEIKQEVAIDRATAEAQVRSLERVVPGSRFALRIIYTAGEAAEAGADLQNLAGAMELLTMDSLGGHGSRGSGRVAFRDMKVRLGYGDAFDDRDLAFLNNEVFRDDALNL</sequence>
<reference evidence="10 11" key="1">
    <citation type="journal article" date="2016" name="Int. J. Syst. Evol. Microbiol.">
        <title>Peptococcus simiae sp. nov., isolated from rhesus macaque faeces and emended description of the genus Peptococcus.</title>
        <authorList>
            <person name="Shkoporov A.N."/>
            <person name="Efimov B.A."/>
            <person name="Kondova I."/>
            <person name="Ouwerling B."/>
            <person name="Chaplin A.V."/>
            <person name="Shcherbakova V.A."/>
            <person name="Langermans J.A.M."/>
        </authorList>
    </citation>
    <scope>NUCLEOTIDE SEQUENCE [LARGE SCALE GENOMIC DNA]</scope>
    <source>
        <strain evidence="10 11">M108</strain>
    </source>
</reference>
<name>A0ABW9GVX6_9FIRM</name>
<evidence type="ECO:0000313" key="10">
    <source>
        <dbReference type="EMBL" id="MFM9412885.1"/>
    </source>
</evidence>
<keyword evidence="5" id="KW-0378">Hydrolase</keyword>
<dbReference type="RefSeq" id="WP_408976514.1">
    <property type="nucleotide sequence ID" value="NZ_JBJUVG010000001.1"/>
</dbReference>
<dbReference type="PANTHER" id="PTHR35579:SF3">
    <property type="entry name" value="CRISPR SYSTEM CMS ENDORIBONUCLEASE CSM3"/>
    <property type="match status" value="1"/>
</dbReference>
<keyword evidence="6" id="KW-0694">RNA-binding</keyword>
<keyword evidence="11" id="KW-1185">Reference proteome</keyword>
<gene>
    <name evidence="10" type="primary">csm3</name>
    <name evidence="10" type="ORF">ACKQTC_00645</name>
</gene>
<dbReference type="InterPro" id="IPR005537">
    <property type="entry name" value="RAMP_III_fam"/>
</dbReference>
<dbReference type="PANTHER" id="PTHR35579">
    <property type="entry name" value="CRISPR SYSTEM CMS ENDORIBONUCLEASE CSM3"/>
    <property type="match status" value="1"/>
</dbReference>
<evidence type="ECO:0000256" key="4">
    <source>
        <dbReference type="ARBA" id="ARBA00022759"/>
    </source>
</evidence>
<evidence type="ECO:0000256" key="8">
    <source>
        <dbReference type="ARBA" id="ARBA00033183"/>
    </source>
</evidence>
<comment type="caution">
    <text evidence="10">The sequence shown here is derived from an EMBL/GenBank/DDBJ whole genome shotgun (WGS) entry which is preliminary data.</text>
</comment>
<keyword evidence="3" id="KW-0540">Nuclease</keyword>
<accession>A0ABW9GVX6</accession>
<keyword evidence="4" id="KW-0255">Endonuclease</keyword>